<sequence>MAKKSRQVDNRIQSSEHVVHAAKTHAEQVAERLAARAISVQGVNTMATKEFFHVLLAFLTDTLGASAQSLDEAEHRVLAERSDDVGLREERDSVTADLLRAAVRVKSMVSDALGPEGIATYSLEGETPRAPRELVSHAESVSNLMIKKPFLVTVEGITFDSAAMAQTLATKASMLDKSLATMKREEQELADQLGLREQRVFAWIEDHQGIADTLVGLFRLAGRKDLAERVRPTSRALAGEEVTPPAEAPPTTTTPTNENPSGG</sequence>
<evidence type="ECO:0000313" key="2">
    <source>
        <dbReference type="EMBL" id="MRG92074.1"/>
    </source>
</evidence>
<keyword evidence="3" id="KW-1185">Reference proteome</keyword>
<feature type="region of interest" description="Disordered" evidence="1">
    <location>
        <begin position="229"/>
        <end position="263"/>
    </location>
</feature>
<proteinExistence type="predicted"/>
<dbReference type="AlphaFoldDB" id="A0A6N7PPR4"/>
<gene>
    <name evidence="2" type="ORF">GF068_09065</name>
</gene>
<feature type="compositionally biased region" description="Low complexity" evidence="1">
    <location>
        <begin position="243"/>
        <end position="263"/>
    </location>
</feature>
<comment type="caution">
    <text evidence="2">The sequence shown here is derived from an EMBL/GenBank/DDBJ whole genome shotgun (WGS) entry which is preliminary data.</text>
</comment>
<dbReference type="OrthoDB" id="5512334at2"/>
<accession>A0A6N7PPR4</accession>
<dbReference type="Proteomes" id="UP000440224">
    <property type="component" value="Unassembled WGS sequence"/>
</dbReference>
<name>A0A6N7PPR4_9BACT</name>
<organism evidence="2 3">
    <name type="scientific">Polyangium spumosum</name>
    <dbReference type="NCBI Taxonomy" id="889282"/>
    <lineage>
        <taxon>Bacteria</taxon>
        <taxon>Pseudomonadati</taxon>
        <taxon>Myxococcota</taxon>
        <taxon>Polyangia</taxon>
        <taxon>Polyangiales</taxon>
        <taxon>Polyangiaceae</taxon>
        <taxon>Polyangium</taxon>
    </lineage>
</organism>
<evidence type="ECO:0000256" key="1">
    <source>
        <dbReference type="SAM" id="MobiDB-lite"/>
    </source>
</evidence>
<dbReference type="EMBL" id="WJIE01000002">
    <property type="protein sequence ID" value="MRG92074.1"/>
    <property type="molecule type" value="Genomic_DNA"/>
</dbReference>
<reference evidence="2 3" key="1">
    <citation type="submission" date="2019-10" db="EMBL/GenBank/DDBJ databases">
        <title>A soil myxobacterium in the family Polyangiaceae.</title>
        <authorList>
            <person name="Li Y."/>
            <person name="Wang J."/>
        </authorList>
    </citation>
    <scope>NUCLEOTIDE SEQUENCE [LARGE SCALE GENOMIC DNA]</scope>
    <source>
        <strain evidence="2 3">DSM 14734</strain>
    </source>
</reference>
<evidence type="ECO:0000313" key="3">
    <source>
        <dbReference type="Proteomes" id="UP000440224"/>
    </source>
</evidence>
<dbReference type="RefSeq" id="WP_153818907.1">
    <property type="nucleotide sequence ID" value="NZ_WJIE01000002.1"/>
</dbReference>
<protein>
    <submittedName>
        <fullName evidence="2">Uncharacterized protein</fullName>
    </submittedName>
</protein>